<organism evidence="1 2">
    <name type="scientific">Candidatus Viridilinea halotolerans</name>
    <dbReference type="NCBI Taxonomy" id="2491704"/>
    <lineage>
        <taxon>Bacteria</taxon>
        <taxon>Bacillati</taxon>
        <taxon>Chloroflexota</taxon>
        <taxon>Chloroflexia</taxon>
        <taxon>Chloroflexales</taxon>
        <taxon>Chloroflexineae</taxon>
        <taxon>Oscillochloridaceae</taxon>
        <taxon>Candidatus Viridilinea</taxon>
    </lineage>
</organism>
<sequence length="75" mass="8114">MSAPDTQRYTLRCRGRLDADFLADYCPAGTTLTIGQESFTLANLHTDQAGVLGIIRSLHNLGCTLLALTIDTSDE</sequence>
<evidence type="ECO:0000313" key="2">
    <source>
        <dbReference type="Proteomes" id="UP000280307"/>
    </source>
</evidence>
<dbReference type="Proteomes" id="UP000280307">
    <property type="component" value="Unassembled WGS sequence"/>
</dbReference>
<gene>
    <name evidence="1" type="ORF">EI684_09915</name>
</gene>
<dbReference type="AlphaFoldDB" id="A0A426U0M7"/>
<name>A0A426U0M7_9CHLR</name>
<comment type="caution">
    <text evidence="1">The sequence shown here is derived from an EMBL/GenBank/DDBJ whole genome shotgun (WGS) entry which is preliminary data.</text>
</comment>
<evidence type="ECO:0000313" key="1">
    <source>
        <dbReference type="EMBL" id="RRR72653.1"/>
    </source>
</evidence>
<reference evidence="1 2" key="1">
    <citation type="submission" date="2018-12" db="EMBL/GenBank/DDBJ databases">
        <title>Genome Sequence of Candidatus Viridilinea halotolerans isolated from saline sulfide-rich spring.</title>
        <authorList>
            <person name="Grouzdev D.S."/>
            <person name="Burganskaya E.I."/>
            <person name="Krutkina M.S."/>
            <person name="Sukhacheva M.V."/>
            <person name="Gorlenko V.M."/>
        </authorList>
    </citation>
    <scope>NUCLEOTIDE SEQUENCE [LARGE SCALE GENOMIC DNA]</scope>
    <source>
        <strain evidence="1">Chok-6</strain>
    </source>
</reference>
<proteinExistence type="predicted"/>
<accession>A0A426U0M7</accession>
<dbReference type="EMBL" id="RSAS01000382">
    <property type="protein sequence ID" value="RRR72653.1"/>
    <property type="molecule type" value="Genomic_DNA"/>
</dbReference>
<protein>
    <submittedName>
        <fullName evidence="1">Uncharacterized protein</fullName>
    </submittedName>
</protein>